<name>A0A840WNB3_9ACTN</name>
<dbReference type="InterPro" id="IPR019734">
    <property type="entry name" value="TPR_rpt"/>
</dbReference>
<dbReference type="EMBL" id="JACHDO010000001">
    <property type="protein sequence ID" value="MBB5493245.1"/>
    <property type="molecule type" value="Genomic_DNA"/>
</dbReference>
<dbReference type="AlphaFoldDB" id="A0A840WNB3"/>
<proteinExistence type="predicted"/>
<reference evidence="2 3" key="1">
    <citation type="submission" date="2020-08" db="EMBL/GenBank/DDBJ databases">
        <title>Sequencing the genomes of 1000 actinobacteria strains.</title>
        <authorList>
            <person name="Klenk H.-P."/>
        </authorList>
    </citation>
    <scope>NUCLEOTIDE SEQUENCE [LARGE SCALE GENOMIC DNA]</scope>
    <source>
        <strain evidence="2 3">DSM 44598</strain>
    </source>
</reference>
<sequence>MDARTLLPVIEDLEEFRTAHAQDRALPVLTELWRGRPEKAEPLALALVRDEPTFRHRALLADVRRDLGRVARAVADYGELIEECRGTAREALMWQHLGKAHFVGQDYPKAAQAFETALDLRLRDAAPEDLVASSRMALRRARTLVADPNR</sequence>
<evidence type="ECO:0000256" key="1">
    <source>
        <dbReference type="PROSITE-ProRule" id="PRU00339"/>
    </source>
</evidence>
<feature type="repeat" description="TPR" evidence="1">
    <location>
        <begin position="91"/>
        <end position="124"/>
    </location>
</feature>
<organism evidence="2 3">
    <name type="scientific">Nocardiopsis metallicus</name>
    <dbReference type="NCBI Taxonomy" id="179819"/>
    <lineage>
        <taxon>Bacteria</taxon>
        <taxon>Bacillati</taxon>
        <taxon>Actinomycetota</taxon>
        <taxon>Actinomycetes</taxon>
        <taxon>Streptosporangiales</taxon>
        <taxon>Nocardiopsidaceae</taxon>
        <taxon>Nocardiopsis</taxon>
    </lineage>
</organism>
<dbReference type="Proteomes" id="UP000579647">
    <property type="component" value="Unassembled WGS sequence"/>
</dbReference>
<gene>
    <name evidence="2" type="ORF">HNR07_004382</name>
</gene>
<keyword evidence="1" id="KW-0802">TPR repeat</keyword>
<dbReference type="PROSITE" id="PS50005">
    <property type="entry name" value="TPR"/>
    <property type="match status" value="1"/>
</dbReference>
<accession>A0A840WNB3</accession>
<comment type="caution">
    <text evidence="2">The sequence shown here is derived from an EMBL/GenBank/DDBJ whole genome shotgun (WGS) entry which is preliminary data.</text>
</comment>
<keyword evidence="3" id="KW-1185">Reference proteome</keyword>
<dbReference type="InterPro" id="IPR011990">
    <property type="entry name" value="TPR-like_helical_dom_sf"/>
</dbReference>
<dbReference type="Gene3D" id="1.25.40.10">
    <property type="entry name" value="Tetratricopeptide repeat domain"/>
    <property type="match status" value="1"/>
</dbReference>
<dbReference type="SUPFAM" id="SSF48452">
    <property type="entry name" value="TPR-like"/>
    <property type="match status" value="1"/>
</dbReference>
<evidence type="ECO:0000313" key="2">
    <source>
        <dbReference type="EMBL" id="MBB5493245.1"/>
    </source>
</evidence>
<protein>
    <submittedName>
        <fullName evidence="2">Tetratricopeptide (TPR) repeat protein</fullName>
    </submittedName>
</protein>
<evidence type="ECO:0000313" key="3">
    <source>
        <dbReference type="Proteomes" id="UP000579647"/>
    </source>
</evidence>
<dbReference type="RefSeq" id="WP_184366536.1">
    <property type="nucleotide sequence ID" value="NZ_BAAAKM010000007.1"/>
</dbReference>